<dbReference type="EMBL" id="DTBQ01000032">
    <property type="protein sequence ID" value="HGM46347.1"/>
    <property type="molecule type" value="Genomic_DNA"/>
</dbReference>
<sequence length="452" mass="50487">MSEPGRSPKRRVIILGAGGRDFHNFNVLFRSNPEYEVVAFAATQIPNIDNRLYPPKLAGPLYPNGIPIISLSKMEEIIKKNLVDEVLLSYSDITCEELAEIVNKVVSMGADFVVPSPRRTMLKSSKPVIAITASRTGAGKSTVSRYVARILRELGVRYVIVRHPMPYGDLSKSVVQRFASYEDVDKYNCTIEEREEYEPHIAEGSVVYAGVDYERVLREAEREGDVIIWDGGNNDVPFFWPDLHITVVDPTRPKDVLTSFPGAVNVTSADVIVINKVNLAPREHVKHVLQTVRSVNPRAEVIEAESVLRVDKPELVRGKRVVVVEDAPTVTHGSLSHAAGYQAAIEYGASEIVDPRAYAVGSLKEVYDKYPWLGRVVPALGYGETQMRDLEETLNRVDAHTIILGTPADISRVLKLNKPVVKVFFELRETEGKRLRKIIEEFAKRALAVYSK</sequence>
<dbReference type="AlphaFoldDB" id="A0A7C4H761"/>
<gene>
    <name evidence="2" type="ORF">ENU21_01155</name>
</gene>
<proteinExistence type="predicted"/>
<dbReference type="Gene3D" id="3.40.50.720">
    <property type="entry name" value="NAD(P)-binding Rossmann-like Domain"/>
    <property type="match status" value="1"/>
</dbReference>
<dbReference type="InterPro" id="IPR003495">
    <property type="entry name" value="CobW/HypB/UreG_nucleotide-bd"/>
</dbReference>
<name>A0A7C4H761_THEPE</name>
<feature type="domain" description="CobW/HypB/UreG nucleotide-binding" evidence="1">
    <location>
        <begin position="242"/>
        <end position="302"/>
    </location>
</feature>
<evidence type="ECO:0000259" key="1">
    <source>
        <dbReference type="Pfam" id="PF02492"/>
    </source>
</evidence>
<dbReference type="Gene3D" id="3.40.50.300">
    <property type="entry name" value="P-loop containing nucleotide triphosphate hydrolases"/>
    <property type="match status" value="1"/>
</dbReference>
<dbReference type="InterPro" id="IPR053199">
    <property type="entry name" value="cDPG_synthetase-like"/>
</dbReference>
<dbReference type="Pfam" id="PF02492">
    <property type="entry name" value="cobW"/>
    <property type="match status" value="1"/>
</dbReference>
<protein>
    <submittedName>
        <fullName evidence="2">GTPase</fullName>
    </submittedName>
</protein>
<dbReference type="PANTHER" id="PTHR42869:SF1">
    <property type="entry name" value="SLL0572 PROTEIN"/>
    <property type="match status" value="1"/>
</dbReference>
<dbReference type="PANTHER" id="PTHR42869">
    <property type="entry name" value="SLL0572 PROTEIN"/>
    <property type="match status" value="1"/>
</dbReference>
<accession>A0A7C4H761</accession>
<evidence type="ECO:0000313" key="2">
    <source>
        <dbReference type="EMBL" id="HGM46347.1"/>
    </source>
</evidence>
<reference evidence="2" key="1">
    <citation type="journal article" date="2020" name="mSystems">
        <title>Genome- and Community-Level Interaction Insights into Carbon Utilization and Element Cycling Functions of Hydrothermarchaeota in Hydrothermal Sediment.</title>
        <authorList>
            <person name="Zhou Z."/>
            <person name="Liu Y."/>
            <person name="Xu W."/>
            <person name="Pan J."/>
            <person name="Luo Z.H."/>
            <person name="Li M."/>
        </authorList>
    </citation>
    <scope>NUCLEOTIDE SEQUENCE</scope>
    <source>
        <strain evidence="2">SpSt-649</strain>
    </source>
</reference>
<organism evidence="2">
    <name type="scientific">Thermofilum pendens</name>
    <dbReference type="NCBI Taxonomy" id="2269"/>
    <lineage>
        <taxon>Archaea</taxon>
        <taxon>Thermoproteota</taxon>
        <taxon>Thermoprotei</taxon>
        <taxon>Thermofilales</taxon>
        <taxon>Thermofilaceae</taxon>
        <taxon>Thermofilum</taxon>
    </lineage>
</organism>
<dbReference type="InterPro" id="IPR027417">
    <property type="entry name" value="P-loop_NTPase"/>
</dbReference>
<comment type="caution">
    <text evidence="2">The sequence shown here is derived from an EMBL/GenBank/DDBJ whole genome shotgun (WGS) entry which is preliminary data.</text>
</comment>
<dbReference type="SUPFAM" id="SSF52540">
    <property type="entry name" value="P-loop containing nucleoside triphosphate hydrolases"/>
    <property type="match status" value="1"/>
</dbReference>